<keyword evidence="1 3" id="KW-0808">Transferase</keyword>
<dbReference type="EMBL" id="AP019308">
    <property type="protein sequence ID" value="BBH23257.1"/>
    <property type="molecule type" value="Genomic_DNA"/>
</dbReference>
<dbReference type="PANTHER" id="PTHR43420:SF31">
    <property type="entry name" value="ACETYLTRANSFERASE"/>
    <property type="match status" value="1"/>
</dbReference>
<accession>A0A3G9IWH1</accession>
<dbReference type="AlphaFoldDB" id="A0A3G9IWH1"/>
<reference evidence="3 4" key="1">
    <citation type="submission" date="2018-11" db="EMBL/GenBank/DDBJ databases">
        <title>Complete genome sequence of Paenibacillus baekrokdamisoli strain KCTC 33723.</title>
        <authorList>
            <person name="Kang S.W."/>
            <person name="Lee K.C."/>
            <person name="Kim K.K."/>
            <person name="Kim J.S."/>
            <person name="Kim D.S."/>
            <person name="Ko S.H."/>
            <person name="Yang S.H."/>
            <person name="Lee J.S."/>
        </authorList>
    </citation>
    <scope>NUCLEOTIDE SEQUENCE [LARGE SCALE GENOMIC DNA]</scope>
    <source>
        <strain evidence="3 4">KCTC 33723</strain>
    </source>
</reference>
<dbReference type="InterPro" id="IPR050680">
    <property type="entry name" value="YpeA/RimI_acetyltransf"/>
</dbReference>
<evidence type="ECO:0000256" key="1">
    <source>
        <dbReference type="ARBA" id="ARBA00022679"/>
    </source>
</evidence>
<dbReference type="KEGG" id="pbk:Back11_46020"/>
<dbReference type="CDD" id="cd04301">
    <property type="entry name" value="NAT_SF"/>
    <property type="match status" value="1"/>
</dbReference>
<dbReference type="PANTHER" id="PTHR43420">
    <property type="entry name" value="ACETYLTRANSFERASE"/>
    <property type="match status" value="1"/>
</dbReference>
<dbReference type="GO" id="GO:0016747">
    <property type="term" value="F:acyltransferase activity, transferring groups other than amino-acyl groups"/>
    <property type="evidence" value="ECO:0007669"/>
    <property type="project" value="InterPro"/>
</dbReference>
<dbReference type="OrthoDB" id="9804948at2"/>
<organism evidence="3 4">
    <name type="scientific">Paenibacillus baekrokdamisoli</name>
    <dbReference type="NCBI Taxonomy" id="1712516"/>
    <lineage>
        <taxon>Bacteria</taxon>
        <taxon>Bacillati</taxon>
        <taxon>Bacillota</taxon>
        <taxon>Bacilli</taxon>
        <taxon>Bacillales</taxon>
        <taxon>Paenibacillaceae</taxon>
        <taxon>Paenibacillus</taxon>
    </lineage>
</organism>
<proteinExistence type="predicted"/>
<dbReference type="InterPro" id="IPR016181">
    <property type="entry name" value="Acyl_CoA_acyltransferase"/>
</dbReference>
<evidence type="ECO:0000256" key="2">
    <source>
        <dbReference type="ARBA" id="ARBA00023315"/>
    </source>
</evidence>
<dbReference type="InterPro" id="IPR000182">
    <property type="entry name" value="GNAT_dom"/>
</dbReference>
<protein>
    <submittedName>
        <fullName evidence="3">GNAT family acetyltransferase</fullName>
    </submittedName>
</protein>
<keyword evidence="4" id="KW-1185">Reference proteome</keyword>
<gene>
    <name evidence="3" type="ORF">Back11_46020</name>
</gene>
<dbReference type="PROSITE" id="PS51186">
    <property type="entry name" value="GNAT"/>
    <property type="match status" value="1"/>
</dbReference>
<dbReference type="SUPFAM" id="SSF55729">
    <property type="entry name" value="Acyl-CoA N-acyltransferases (Nat)"/>
    <property type="match status" value="1"/>
</dbReference>
<evidence type="ECO:0000313" key="3">
    <source>
        <dbReference type="EMBL" id="BBH23257.1"/>
    </source>
</evidence>
<dbReference type="Pfam" id="PF13527">
    <property type="entry name" value="Acetyltransf_9"/>
    <property type="match status" value="1"/>
</dbReference>
<name>A0A3G9IWH1_9BACL</name>
<evidence type="ECO:0000313" key="4">
    <source>
        <dbReference type="Proteomes" id="UP000275368"/>
    </source>
</evidence>
<dbReference type="RefSeq" id="WP_125662622.1">
    <property type="nucleotide sequence ID" value="NZ_AP019308.1"/>
</dbReference>
<sequence>MNLGIESSGYSTICNYQKNELLRKSFNELAIKVFGIDFEDWYQQGYWDENYVCHSIVKDKKVISNVSISKMNLMISGENKSAIQIGTVMTHPDFRGKGLSRQLMNHVLETYQDECEVFYLFANDSVHHFYPKFGFIAMSESHFSMKVSSHSLVDNGLRKLNCAYKKDQELLKRILQSRSPISNQFGISNNQGIFMFYALNVFPDDIYFFEEYDAIIVYQNEGDILQLYDVVSQHKVDFTDLLSHISNINTETIHFHFTPDRFAEKVNYEPKKQSDLLFIKSKNDWNMKTAFCAPMLSHA</sequence>
<keyword evidence="2" id="KW-0012">Acyltransferase</keyword>
<dbReference type="Proteomes" id="UP000275368">
    <property type="component" value="Chromosome"/>
</dbReference>
<dbReference type="Gene3D" id="3.40.630.30">
    <property type="match status" value="1"/>
</dbReference>